<name>A0A2P2E4S4_9LEPT</name>
<dbReference type="AlphaFoldDB" id="A0A2P2E4S4"/>
<evidence type="ECO:0000313" key="2">
    <source>
        <dbReference type="EMBL" id="GBF51878.1"/>
    </source>
</evidence>
<dbReference type="PANTHER" id="PTHR41532:SF1">
    <property type="entry name" value="FIXS PROTEIN"/>
    <property type="match status" value="1"/>
</dbReference>
<keyword evidence="3" id="KW-1185">Reference proteome</keyword>
<comment type="caution">
    <text evidence="2">The sequence shown here is derived from an EMBL/GenBank/DDBJ whole genome shotgun (WGS) entry which is preliminary data.</text>
</comment>
<reference evidence="2 3" key="1">
    <citation type="submission" date="2018-02" db="EMBL/GenBank/DDBJ databases">
        <title>Novel Leptospira species isolated from soil and water in Japan.</title>
        <authorList>
            <person name="Nakao R."/>
            <person name="Masuzawa T."/>
        </authorList>
    </citation>
    <scope>NUCLEOTIDE SEQUENCE [LARGE SCALE GENOMIC DNA]</scope>
    <source>
        <strain evidence="2 3">YH101</strain>
    </source>
</reference>
<protein>
    <submittedName>
        <fullName evidence="2">Cytochrome oxidase maturation protein</fullName>
    </submittedName>
</protein>
<evidence type="ECO:0000256" key="1">
    <source>
        <dbReference type="SAM" id="Phobius"/>
    </source>
</evidence>
<dbReference type="RefSeq" id="WP_108978269.1">
    <property type="nucleotide sequence ID" value="NZ_BFBB01000009.1"/>
</dbReference>
<evidence type="ECO:0000313" key="3">
    <source>
        <dbReference type="Proteomes" id="UP000245133"/>
    </source>
</evidence>
<organism evidence="2 3">
    <name type="scientific">Leptospira ryugenii</name>
    <dbReference type="NCBI Taxonomy" id="1917863"/>
    <lineage>
        <taxon>Bacteria</taxon>
        <taxon>Pseudomonadati</taxon>
        <taxon>Spirochaetota</taxon>
        <taxon>Spirochaetia</taxon>
        <taxon>Leptospirales</taxon>
        <taxon>Leptospiraceae</taxon>
        <taxon>Leptospira</taxon>
    </lineage>
</organism>
<accession>A0A2P2E4S4</accession>
<keyword evidence="1" id="KW-0472">Membrane</keyword>
<dbReference type="Proteomes" id="UP000245133">
    <property type="component" value="Unassembled WGS sequence"/>
</dbReference>
<keyword evidence="1" id="KW-1133">Transmembrane helix</keyword>
<dbReference type="InterPro" id="IPR004714">
    <property type="entry name" value="Cyt_oxidase_maturation_cbb3"/>
</dbReference>
<dbReference type="PANTHER" id="PTHR41532">
    <property type="entry name" value="FIXS PROTEIN"/>
    <property type="match status" value="1"/>
</dbReference>
<dbReference type="OrthoDB" id="9802763at2"/>
<proteinExistence type="predicted"/>
<dbReference type="NCBIfam" id="TIGR00847">
    <property type="entry name" value="ccoS"/>
    <property type="match status" value="1"/>
</dbReference>
<keyword evidence="1" id="KW-0812">Transmembrane</keyword>
<feature type="transmembrane region" description="Helical" evidence="1">
    <location>
        <begin position="6"/>
        <end position="26"/>
    </location>
</feature>
<sequence>MEALYLTIPIATVIAFFFLWLFVTAIKKGQFEDIEAPKYRIFFEDDLPSDREKGQK</sequence>
<gene>
    <name evidence="2" type="ORF">LPTSP4_34160</name>
</gene>
<dbReference type="EMBL" id="BFBB01000009">
    <property type="protein sequence ID" value="GBF51878.1"/>
    <property type="molecule type" value="Genomic_DNA"/>
</dbReference>
<dbReference type="Pfam" id="PF03597">
    <property type="entry name" value="FixS"/>
    <property type="match status" value="1"/>
</dbReference>